<proteinExistence type="predicted"/>
<reference evidence="2 3" key="1">
    <citation type="submission" date="2024-09" db="EMBL/GenBank/DDBJ databases">
        <authorList>
            <person name="Sun Q."/>
            <person name="Mori K."/>
        </authorList>
    </citation>
    <scope>NUCLEOTIDE SEQUENCE [LARGE SCALE GENOMIC DNA]</scope>
    <source>
        <strain evidence="2 3">CCM 7609</strain>
    </source>
</reference>
<evidence type="ECO:0000313" key="3">
    <source>
        <dbReference type="Proteomes" id="UP001589575"/>
    </source>
</evidence>
<name>A0ABV5G2T3_9MICC</name>
<feature type="compositionally biased region" description="Low complexity" evidence="1">
    <location>
        <begin position="65"/>
        <end position="76"/>
    </location>
</feature>
<comment type="caution">
    <text evidence="2">The sequence shown here is derived from an EMBL/GenBank/DDBJ whole genome shotgun (WGS) entry which is preliminary data.</text>
</comment>
<accession>A0ABV5G2T3</accession>
<protein>
    <submittedName>
        <fullName evidence="2">Uncharacterized protein</fullName>
    </submittedName>
</protein>
<dbReference type="EMBL" id="JBHMFI010000001">
    <property type="protein sequence ID" value="MFB9072964.1"/>
    <property type="molecule type" value="Genomic_DNA"/>
</dbReference>
<dbReference type="Proteomes" id="UP001589575">
    <property type="component" value="Unassembled WGS sequence"/>
</dbReference>
<evidence type="ECO:0000256" key="1">
    <source>
        <dbReference type="SAM" id="MobiDB-lite"/>
    </source>
</evidence>
<evidence type="ECO:0000313" key="2">
    <source>
        <dbReference type="EMBL" id="MFB9072964.1"/>
    </source>
</evidence>
<sequence length="286" mass="30096">MLADGGPREAIGRPASRGRDRTAGEGVPWSGFPVAPPVAASRPAQHRDPEQTHPHPRKGGPPVTSSRNRSGRSPSSTAAGTVRHHRPRPFAPDQFAAFQGGADPAATAEGAALLARALVDGGRSTTDQAAVRRLVGLVEEAGIDTVAQWWADAPAISLSGVLWRLYALRSATVRNGAQWAAWYRAGHEAHVARAVAGPVEPPGARELQQLTTDILTGAFTGDFDVALERAAAYSRVICLGQAHHSEALEAGQPAQAAVLLRQAKRLLGTAEELEEAAAAWRRGTLD</sequence>
<gene>
    <name evidence="2" type="ORF">ACFFX0_17845</name>
</gene>
<organism evidence="2 3">
    <name type="scientific">Citricoccus parietis</name>
    <dbReference type="NCBI Taxonomy" id="592307"/>
    <lineage>
        <taxon>Bacteria</taxon>
        <taxon>Bacillati</taxon>
        <taxon>Actinomycetota</taxon>
        <taxon>Actinomycetes</taxon>
        <taxon>Micrococcales</taxon>
        <taxon>Micrococcaceae</taxon>
        <taxon>Citricoccus</taxon>
    </lineage>
</organism>
<feature type="compositionally biased region" description="Basic and acidic residues" evidence="1">
    <location>
        <begin position="1"/>
        <end position="23"/>
    </location>
</feature>
<feature type="region of interest" description="Disordered" evidence="1">
    <location>
        <begin position="1"/>
        <end position="94"/>
    </location>
</feature>
<keyword evidence="3" id="KW-1185">Reference proteome</keyword>